<sequence>MTHMYMMPNPGMPSYPPGLEYLTQIDQLLIKQKVEVIEALIGFESNNKYEIKNSMGQKVFYAVEENDCLTRQCCGPLRSFTIRILDNFGQEVITVNRPLKCTSCFFPCCLQELEVQSPPGNIVGYVIQEWHPFLPKFTIQNERKEPVLKLQGPFCGWSCLPDIDFEILTMDEVGIGRISKQWSGLLREVFTDTDNFGIQFPMDLDVRMKAVMIGLCFLIVTSSQGQQPDPGGRITGCRTVGGMEGQVLGVKVGLGPAEPRARVEPKAKAAILGGNAGLVAILGRDNGLVVILLKTSASNHLRQRCWAILR</sequence>
<dbReference type="InterPro" id="IPR005552">
    <property type="entry name" value="Scramblase"/>
</dbReference>
<evidence type="ECO:0000313" key="4">
    <source>
        <dbReference type="Proteomes" id="UP000319801"/>
    </source>
</evidence>
<dbReference type="PANTHER" id="PTHR23248">
    <property type="entry name" value="PHOSPHOLIPID SCRAMBLASE-RELATED"/>
    <property type="match status" value="1"/>
</dbReference>
<comment type="cofactor">
    <cofactor evidence="2">
        <name>Ca(2+)</name>
        <dbReference type="ChEBI" id="CHEBI:29108"/>
    </cofactor>
</comment>
<comment type="function">
    <text evidence="2">May mediate accelerated ATP-independent bidirectional transbilayer migration of phospholipids upon binding calcium ions that results in a loss of phospholipid asymmetry in the plasma membrane.</text>
</comment>
<protein>
    <recommendedName>
        <fullName evidence="2">Phospholipid scramblase</fullName>
    </recommendedName>
</protein>
<dbReference type="EMBL" id="VCAZ01000068">
    <property type="protein sequence ID" value="TSO57281.1"/>
    <property type="molecule type" value="Genomic_DNA"/>
</dbReference>
<dbReference type="Proteomes" id="UP000319801">
    <property type="component" value="Unassembled WGS sequence"/>
</dbReference>
<evidence type="ECO:0000256" key="1">
    <source>
        <dbReference type="ARBA" id="ARBA00005350"/>
    </source>
</evidence>
<proteinExistence type="inferred from homology"/>
<dbReference type="AlphaFoldDB" id="A0A556UF59"/>
<dbReference type="SUPFAM" id="SSF54518">
    <property type="entry name" value="Tubby C-terminal domain-like"/>
    <property type="match status" value="1"/>
</dbReference>
<dbReference type="PANTHER" id="PTHR23248:SF58">
    <property type="entry name" value="PHOSPHOLIPID SCRAMBLASE"/>
    <property type="match status" value="1"/>
</dbReference>
<dbReference type="Pfam" id="PF03803">
    <property type="entry name" value="Scramblase"/>
    <property type="match status" value="1"/>
</dbReference>
<keyword evidence="2" id="KW-0449">Lipoprotein</keyword>
<gene>
    <name evidence="3" type="ORF">Baya_10419</name>
</gene>
<keyword evidence="4" id="KW-1185">Reference proteome</keyword>
<accession>A0A556UF59</accession>
<keyword evidence="2" id="KW-0106">Calcium</keyword>
<organism evidence="3 4">
    <name type="scientific">Bagarius yarrelli</name>
    <name type="common">Goonch</name>
    <name type="synonym">Bagrus yarrelli</name>
    <dbReference type="NCBI Taxonomy" id="175774"/>
    <lineage>
        <taxon>Eukaryota</taxon>
        <taxon>Metazoa</taxon>
        <taxon>Chordata</taxon>
        <taxon>Craniata</taxon>
        <taxon>Vertebrata</taxon>
        <taxon>Euteleostomi</taxon>
        <taxon>Actinopterygii</taxon>
        <taxon>Neopterygii</taxon>
        <taxon>Teleostei</taxon>
        <taxon>Ostariophysi</taxon>
        <taxon>Siluriformes</taxon>
        <taxon>Sisoridae</taxon>
        <taxon>Sisorinae</taxon>
        <taxon>Bagarius</taxon>
    </lineage>
</organism>
<evidence type="ECO:0000256" key="2">
    <source>
        <dbReference type="RuleBase" id="RU363116"/>
    </source>
</evidence>
<comment type="similarity">
    <text evidence="1 2">Belongs to the phospholipid scramblase family.</text>
</comment>
<comment type="caution">
    <text evidence="3">The sequence shown here is derived from an EMBL/GenBank/DDBJ whole genome shotgun (WGS) entry which is preliminary data.</text>
</comment>
<keyword evidence="2" id="KW-0564">Palmitate</keyword>
<evidence type="ECO:0000313" key="3">
    <source>
        <dbReference type="EMBL" id="TSO57281.1"/>
    </source>
</evidence>
<dbReference type="InterPro" id="IPR025659">
    <property type="entry name" value="Tubby-like_C"/>
</dbReference>
<dbReference type="GO" id="GO:0017128">
    <property type="term" value="F:phospholipid scramblase activity"/>
    <property type="evidence" value="ECO:0007669"/>
    <property type="project" value="InterPro"/>
</dbReference>
<name>A0A556UF59_BAGYA</name>
<reference evidence="3 4" key="1">
    <citation type="journal article" date="2019" name="Genome Biol. Evol.">
        <title>Whole-Genome Sequencing of the Giant Devil Catfish, Bagarius yarrelli.</title>
        <authorList>
            <person name="Jiang W."/>
            <person name="Lv Y."/>
            <person name="Cheng L."/>
            <person name="Yang K."/>
            <person name="Chao B."/>
            <person name="Wang X."/>
            <person name="Li Y."/>
            <person name="Pan X."/>
            <person name="You X."/>
            <person name="Zhang Y."/>
            <person name="Yang J."/>
            <person name="Li J."/>
            <person name="Zhang X."/>
            <person name="Liu S."/>
            <person name="Sun C."/>
            <person name="Yang J."/>
            <person name="Shi Q."/>
        </authorList>
    </citation>
    <scope>NUCLEOTIDE SEQUENCE [LARGE SCALE GENOMIC DNA]</scope>
    <source>
        <strain evidence="3">JWS20170419001</strain>
        <tissue evidence="3">Muscle</tissue>
    </source>
</reference>
<dbReference type="GO" id="GO:0005886">
    <property type="term" value="C:plasma membrane"/>
    <property type="evidence" value="ECO:0007669"/>
    <property type="project" value="TreeGrafter"/>
</dbReference>
<dbReference type="OrthoDB" id="191150at2759"/>